<feature type="compositionally biased region" description="Polar residues" evidence="2">
    <location>
        <begin position="585"/>
        <end position="595"/>
    </location>
</feature>
<feature type="compositionally biased region" description="Polar residues" evidence="2">
    <location>
        <begin position="164"/>
        <end position="184"/>
    </location>
</feature>
<evidence type="ECO:0000256" key="1">
    <source>
        <dbReference type="SAM" id="Coils"/>
    </source>
</evidence>
<feature type="region of interest" description="Disordered" evidence="2">
    <location>
        <begin position="225"/>
        <end position="284"/>
    </location>
</feature>
<feature type="chain" id="PRO_5036210694" description="Transport and Golgi organization protein 1" evidence="3">
    <location>
        <begin position="27"/>
        <end position="1454"/>
    </location>
</feature>
<proteinExistence type="predicted"/>
<feature type="compositionally biased region" description="Polar residues" evidence="2">
    <location>
        <begin position="499"/>
        <end position="509"/>
    </location>
</feature>
<feature type="region of interest" description="Disordered" evidence="2">
    <location>
        <begin position="299"/>
        <end position="607"/>
    </location>
</feature>
<feature type="compositionally biased region" description="Basic and acidic residues" evidence="2">
    <location>
        <begin position="148"/>
        <end position="158"/>
    </location>
</feature>
<organism evidence="4">
    <name type="scientific">Notodromas monacha</name>
    <dbReference type="NCBI Taxonomy" id="399045"/>
    <lineage>
        <taxon>Eukaryota</taxon>
        <taxon>Metazoa</taxon>
        <taxon>Ecdysozoa</taxon>
        <taxon>Arthropoda</taxon>
        <taxon>Crustacea</taxon>
        <taxon>Oligostraca</taxon>
        <taxon>Ostracoda</taxon>
        <taxon>Podocopa</taxon>
        <taxon>Podocopida</taxon>
        <taxon>Cypridocopina</taxon>
        <taxon>Cypridoidea</taxon>
        <taxon>Cyprididae</taxon>
        <taxon>Notodromas</taxon>
    </lineage>
</organism>
<feature type="region of interest" description="Disordered" evidence="2">
    <location>
        <begin position="121"/>
        <end position="184"/>
    </location>
</feature>
<feature type="compositionally biased region" description="Basic and acidic residues" evidence="2">
    <location>
        <begin position="313"/>
        <end position="325"/>
    </location>
</feature>
<reference evidence="4" key="1">
    <citation type="submission" date="2020-11" db="EMBL/GenBank/DDBJ databases">
        <authorList>
            <person name="Tran Van P."/>
        </authorList>
    </citation>
    <scope>NUCLEOTIDE SEQUENCE</scope>
</reference>
<evidence type="ECO:0000256" key="2">
    <source>
        <dbReference type="SAM" id="MobiDB-lite"/>
    </source>
</evidence>
<feature type="coiled-coil region" evidence="1">
    <location>
        <begin position="814"/>
        <end position="880"/>
    </location>
</feature>
<dbReference type="Proteomes" id="UP000678499">
    <property type="component" value="Unassembled WGS sequence"/>
</dbReference>
<feature type="compositionally biased region" description="Basic and acidic residues" evidence="2">
    <location>
        <begin position="472"/>
        <end position="489"/>
    </location>
</feature>
<feature type="compositionally biased region" description="Basic and acidic residues" evidence="2">
    <location>
        <begin position="1441"/>
        <end position="1454"/>
    </location>
</feature>
<dbReference type="EMBL" id="OA883007">
    <property type="protein sequence ID" value="CAD7277657.1"/>
    <property type="molecule type" value="Genomic_DNA"/>
</dbReference>
<accession>A0A7R9GE95</accession>
<dbReference type="EMBL" id="CAJPEX010000970">
    <property type="protein sequence ID" value="CAG0917809.1"/>
    <property type="molecule type" value="Genomic_DNA"/>
</dbReference>
<feature type="compositionally biased region" description="Polar residues" evidence="2">
    <location>
        <begin position="121"/>
        <end position="147"/>
    </location>
</feature>
<name>A0A7R9GE95_9CRUS</name>
<feature type="region of interest" description="Disordered" evidence="2">
    <location>
        <begin position="1248"/>
        <end position="1454"/>
    </location>
</feature>
<evidence type="ECO:0000256" key="3">
    <source>
        <dbReference type="SAM" id="SignalP"/>
    </source>
</evidence>
<gene>
    <name evidence="4" type="ORF">NMOB1V02_LOCUS5385</name>
</gene>
<keyword evidence="1" id="KW-0175">Coiled coil</keyword>
<feature type="compositionally biased region" description="Basic and acidic residues" evidence="2">
    <location>
        <begin position="624"/>
        <end position="642"/>
    </location>
</feature>
<dbReference type="PANTHER" id="PTHR23159:SF31">
    <property type="entry name" value="CENTROSOME-ASSOCIATED PROTEIN CEP250 ISOFORM X1"/>
    <property type="match status" value="1"/>
</dbReference>
<feature type="coiled-coil region" evidence="1">
    <location>
        <begin position="1031"/>
        <end position="1141"/>
    </location>
</feature>
<dbReference type="OrthoDB" id="6627676at2759"/>
<feature type="compositionally biased region" description="Polar residues" evidence="2">
    <location>
        <begin position="229"/>
        <end position="238"/>
    </location>
</feature>
<dbReference type="PANTHER" id="PTHR23159">
    <property type="entry name" value="CENTROSOMAL PROTEIN 2"/>
    <property type="match status" value="1"/>
</dbReference>
<keyword evidence="5" id="KW-1185">Reference proteome</keyword>
<feature type="compositionally biased region" description="Basic and acidic residues" evidence="2">
    <location>
        <begin position="360"/>
        <end position="394"/>
    </location>
</feature>
<protein>
    <recommendedName>
        <fullName evidence="6">Transport and Golgi organization protein 1</fullName>
    </recommendedName>
</protein>
<evidence type="ECO:0000313" key="5">
    <source>
        <dbReference type="Proteomes" id="UP000678499"/>
    </source>
</evidence>
<feature type="compositionally biased region" description="Polar residues" evidence="2">
    <location>
        <begin position="327"/>
        <end position="345"/>
    </location>
</feature>
<evidence type="ECO:0000313" key="4">
    <source>
        <dbReference type="EMBL" id="CAD7277657.1"/>
    </source>
</evidence>
<keyword evidence="3" id="KW-0732">Signal</keyword>
<feature type="region of interest" description="Disordered" evidence="2">
    <location>
        <begin position="624"/>
        <end position="649"/>
    </location>
</feature>
<sequence>MTPCVFRILCVSLILLTNVISPQAPAKRKCADTLCKGPIGEFETTSAFSAAGGDRITFPKGVTGSFYSIADDRLEIEIDGRRGWASEKHLRVLRRRVKDLVDVEGTTNTDSLSSEALRNGGTVSVVPQNPEVSSTVGPEFSTGTPSNHVDESTRDVNVELKPTPSMSMEQETTVPSDLAQSSTSLNEQVDKFLSADDEAEESELDDNTLIVTSLEASSLAPSAVVGDASSYQTPSHSSLPPEGPLAVPNGMGAPSDPAGVNSKENGETSNPHGTGDPLNELSVNGSQDIDVMSNDTLVEAATRGNEIDSSGDIPEKHADETKENDPDSSPNDTAENSSGNYSSQYVPIDDVSSAASDFGGRSRSDSVESVKEVELADSDRQKAEDKPTNEKVEEPLQDDPESPREAGSLTPAGNPSFGNTVEGNENIGKEGLPPDPQQAQDAPSSENVEEHSHDVPENLSGAGSRTPSADVPEIKAAEPKEKIVSEDPNKGGVVPDEAASSSEVGVNSTEHAEGTSGITAGAPHEAASDEVTSDASRSEVHFDSVDESVYPVETERKPSALATENLDVSKIHTELSSDDGLPTIEAQSQPQSGTFHSPDAGKLNGSVEAGMPRLENNEYNLADARTHSNEDDKEHFEERETDLTGSQEQRPVRGFLYSTRSPLEAREDVSVEQNIAKHISTESLGDILDTPSISEVPHHKFDVEHEDSEVPREPPPQTEGLLAEILDSLKEVYENFMDATLPALEFVRVILEPLWPHIYSVIPVEYMNHATAMGFLVCLYAIATSFIYFVVKFLFRNKKVEQELIITANGVASLVSLQNTLKEENLDLSQQLDKERHLHILSGSRIHELESKLDTTKKSLRELEVALKEEVAEKDVLAKELMETAESLESTQALLNDSLLVRQGKFSEDDDALQVQFDTLERMLNDQTLKVASLKADLDFVREENVKLKEQYFDAERIAVDRTEELNELKQMHESLSRKSQEREENIEALKLALGFNESAEAGENPILSSFRAILNGDGDVGGEMGHLFDVGRARRQIRELEKENEELQVKLTELDVLRELLVTKDSELERLSEKEKELQFLEVFYRKKEEELVTEISRLKQKEERFMSHEKEGKTMGDYIHTLEEKLKLIESDKQNIDVRGKEKLIELEKELCDCKSWISYNGLKSCKSFSQTQFRLQQSQRRLDGVITENNDLRKRAGLFQLNLKSSPSGSLNDGEGGVSLPFAPDLVPPMLPPGMMPPPPHLRNMMMRPPLPPPLGAPPLSDRLPPLGDGGRPDIPGLSGPFSMSQRPPFFMGPPVGRPLSPPRSTESGRRSRNRSPSPGKLSDLSAPPRGFYRASMRRRSRSISPNSRGSMRSPPYRPKMASMEYPDDRSIGSTGGNRPPPPPHARRLDPRGGRGGRFSESPSPPPSPGYGDQPPPALRGRGRREGDKGPSMPPPSGEDRRRMERSPAYV</sequence>
<evidence type="ECO:0008006" key="6">
    <source>
        <dbReference type="Google" id="ProtNLM"/>
    </source>
</evidence>
<feature type="signal peptide" evidence="3">
    <location>
        <begin position="1"/>
        <end position="26"/>
    </location>
</feature>
<feature type="compositionally biased region" description="Pro residues" evidence="2">
    <location>
        <begin position="1406"/>
        <end position="1421"/>
    </location>
</feature>
<feature type="coiled-coil region" evidence="1">
    <location>
        <begin position="924"/>
        <end position="993"/>
    </location>
</feature>
<feature type="compositionally biased region" description="Polar residues" evidence="2">
    <location>
        <begin position="411"/>
        <end position="423"/>
    </location>
</feature>